<reference evidence="1 2" key="1">
    <citation type="submission" date="2015-09" db="EMBL/GenBank/DDBJ databases">
        <title>Atta colombica WGS genome.</title>
        <authorList>
            <person name="Nygaard S."/>
            <person name="Hu H."/>
            <person name="Boomsma J."/>
            <person name="Zhang G."/>
        </authorList>
    </citation>
    <scope>NUCLEOTIDE SEQUENCE [LARGE SCALE GENOMIC DNA]</scope>
    <source>
        <strain evidence="1">Treedump-2</strain>
        <tissue evidence="1">Whole body</tissue>
    </source>
</reference>
<accession>A0A195BMZ3</accession>
<dbReference type="AlphaFoldDB" id="A0A195BMZ3"/>
<sequence length="178" mass="19960">MVNKNNSLNRLMSSSFRRCRHPDVTDGARSSATGGYCVKNKPISFSLSVASEATATVPENGCIVRIIRSRNDCGSEASSQVYWGEIKDLLQDKTCIRAILRARLQLRICGKQTRHTEARRIVCFCQIRMTRSLPNIFSSSSNAGMLDVHFCTSINVYRRVLSSFDVSRFTSRARENLG</sequence>
<dbReference type="Proteomes" id="UP000078540">
    <property type="component" value="Unassembled WGS sequence"/>
</dbReference>
<proteinExistence type="predicted"/>
<evidence type="ECO:0000313" key="2">
    <source>
        <dbReference type="Proteomes" id="UP000078540"/>
    </source>
</evidence>
<keyword evidence="2" id="KW-1185">Reference proteome</keyword>
<protein>
    <submittedName>
        <fullName evidence="1">Uncharacterized protein</fullName>
    </submittedName>
</protein>
<evidence type="ECO:0000313" key="1">
    <source>
        <dbReference type="EMBL" id="KYM87358.1"/>
    </source>
</evidence>
<dbReference type="EMBL" id="KQ976433">
    <property type="protein sequence ID" value="KYM87358.1"/>
    <property type="molecule type" value="Genomic_DNA"/>
</dbReference>
<organism evidence="1 2">
    <name type="scientific">Atta colombica</name>
    <dbReference type="NCBI Taxonomy" id="520822"/>
    <lineage>
        <taxon>Eukaryota</taxon>
        <taxon>Metazoa</taxon>
        <taxon>Ecdysozoa</taxon>
        <taxon>Arthropoda</taxon>
        <taxon>Hexapoda</taxon>
        <taxon>Insecta</taxon>
        <taxon>Pterygota</taxon>
        <taxon>Neoptera</taxon>
        <taxon>Endopterygota</taxon>
        <taxon>Hymenoptera</taxon>
        <taxon>Apocrita</taxon>
        <taxon>Aculeata</taxon>
        <taxon>Formicoidea</taxon>
        <taxon>Formicidae</taxon>
        <taxon>Myrmicinae</taxon>
        <taxon>Atta</taxon>
    </lineage>
</organism>
<name>A0A195BMZ3_9HYME</name>
<gene>
    <name evidence="1" type="ORF">ALC53_03545</name>
</gene>